<sequence>MISFSFLLSFLFIDIMGKSNSNWILMSLC</sequence>
<dbReference type="AlphaFoldDB" id="A0A2P2PHN6"/>
<name>A0A2P2PHN6_RHIMU</name>
<reference evidence="1" key="1">
    <citation type="submission" date="2018-02" db="EMBL/GenBank/DDBJ databases">
        <title>Rhizophora mucronata_Transcriptome.</title>
        <authorList>
            <person name="Meera S.P."/>
            <person name="Sreeshan A."/>
            <person name="Augustine A."/>
        </authorList>
    </citation>
    <scope>NUCLEOTIDE SEQUENCE</scope>
    <source>
        <tissue evidence="1">Leaf</tissue>
    </source>
</reference>
<organism evidence="1">
    <name type="scientific">Rhizophora mucronata</name>
    <name type="common">Asiatic mangrove</name>
    <dbReference type="NCBI Taxonomy" id="61149"/>
    <lineage>
        <taxon>Eukaryota</taxon>
        <taxon>Viridiplantae</taxon>
        <taxon>Streptophyta</taxon>
        <taxon>Embryophyta</taxon>
        <taxon>Tracheophyta</taxon>
        <taxon>Spermatophyta</taxon>
        <taxon>Magnoliopsida</taxon>
        <taxon>eudicotyledons</taxon>
        <taxon>Gunneridae</taxon>
        <taxon>Pentapetalae</taxon>
        <taxon>rosids</taxon>
        <taxon>fabids</taxon>
        <taxon>Malpighiales</taxon>
        <taxon>Rhizophoraceae</taxon>
        <taxon>Rhizophora</taxon>
    </lineage>
</organism>
<dbReference type="EMBL" id="GGEC01073800">
    <property type="protein sequence ID" value="MBX54284.1"/>
    <property type="molecule type" value="Transcribed_RNA"/>
</dbReference>
<proteinExistence type="predicted"/>
<protein>
    <submittedName>
        <fullName evidence="1">Uncharacterized protein</fullName>
    </submittedName>
</protein>
<evidence type="ECO:0000313" key="1">
    <source>
        <dbReference type="EMBL" id="MBX54284.1"/>
    </source>
</evidence>
<accession>A0A2P2PHN6</accession>